<gene>
    <name evidence="2" type="primary">rnk</name>
    <name evidence="2" type="ORF">MNR06_15735</name>
</gene>
<dbReference type="PANTHER" id="PTHR30437">
    <property type="entry name" value="TRANSCRIPTION ELONGATION FACTOR GREA"/>
    <property type="match status" value="1"/>
</dbReference>
<dbReference type="Pfam" id="PF01272">
    <property type="entry name" value="GreA_GreB"/>
    <property type="match status" value="1"/>
</dbReference>
<evidence type="ECO:0000313" key="2">
    <source>
        <dbReference type="EMBL" id="UOF01150.1"/>
    </source>
</evidence>
<dbReference type="InterPro" id="IPR036953">
    <property type="entry name" value="GreA/GreB_C_sf"/>
</dbReference>
<evidence type="ECO:0000259" key="1">
    <source>
        <dbReference type="Pfam" id="PF01272"/>
    </source>
</evidence>
<dbReference type="SUPFAM" id="SSF54534">
    <property type="entry name" value="FKBP-like"/>
    <property type="match status" value="1"/>
</dbReference>
<dbReference type="Proteomes" id="UP000830116">
    <property type="component" value="Chromosome"/>
</dbReference>
<evidence type="ECO:0000313" key="3">
    <source>
        <dbReference type="Proteomes" id="UP000830116"/>
    </source>
</evidence>
<sequence length="124" mass="13427">MENQSNLIIASDDFHKISTLLNAAQGELAELLQEELSRASVVPNEVLPADVVAMNSKVSFQDIDSGKELSVTLVYPHEANINENKVSVLAPVGSALIGLRVGQVINWPLPNGKEKRLKVVSVQK</sequence>
<organism evidence="2 3">
    <name type="scientific">Bdellovibrio reynosensis</name>
    <dbReference type="NCBI Taxonomy" id="2835041"/>
    <lineage>
        <taxon>Bacteria</taxon>
        <taxon>Pseudomonadati</taxon>
        <taxon>Bdellovibrionota</taxon>
        <taxon>Bdellovibrionia</taxon>
        <taxon>Bdellovibrionales</taxon>
        <taxon>Pseudobdellovibrionaceae</taxon>
        <taxon>Bdellovibrio</taxon>
    </lineage>
</organism>
<keyword evidence="2" id="KW-0808">Transferase</keyword>
<accession>A0ABY4CG14</accession>
<dbReference type="Gene3D" id="3.10.50.30">
    <property type="entry name" value="Transcription elongation factor, GreA/GreB, C-terminal domain"/>
    <property type="match status" value="1"/>
</dbReference>
<dbReference type="EMBL" id="CP093442">
    <property type="protein sequence ID" value="UOF01150.1"/>
    <property type="molecule type" value="Genomic_DNA"/>
</dbReference>
<dbReference type="PANTHER" id="PTHR30437:SF5">
    <property type="entry name" value="REGULATOR OF NUCLEOSIDE DIPHOSPHATE KINASE"/>
    <property type="match status" value="1"/>
</dbReference>
<dbReference type="GO" id="GO:0016301">
    <property type="term" value="F:kinase activity"/>
    <property type="evidence" value="ECO:0007669"/>
    <property type="project" value="UniProtKB-KW"/>
</dbReference>
<dbReference type="InterPro" id="IPR001437">
    <property type="entry name" value="Tscrpt_elong_fac_GreA/B_C"/>
</dbReference>
<keyword evidence="3" id="KW-1185">Reference proteome</keyword>
<proteinExistence type="predicted"/>
<protein>
    <submittedName>
        <fullName evidence="2">Nucleoside diphosphate kinase regulator</fullName>
    </submittedName>
</protein>
<dbReference type="RefSeq" id="WP_243537484.1">
    <property type="nucleotide sequence ID" value="NZ_CP093442.1"/>
</dbReference>
<keyword evidence="2" id="KW-0418">Kinase</keyword>
<name>A0ABY4CG14_9BACT</name>
<reference evidence="2" key="1">
    <citation type="submission" date="2022-03" db="EMBL/GenBank/DDBJ databases">
        <title>Genome Identification and Characterization of new species Bdellovibrio reynosense LBG001 sp. nov. from a Mexico soil sample.</title>
        <authorList>
            <person name="Camilli A."/>
            <person name="Ajao Y."/>
            <person name="Guo X."/>
        </authorList>
    </citation>
    <scope>NUCLEOTIDE SEQUENCE</scope>
    <source>
        <strain evidence="2">LBG001</strain>
    </source>
</reference>
<dbReference type="InterPro" id="IPR023459">
    <property type="entry name" value="Tscrpt_elong_fac_GreA/B_fam"/>
</dbReference>
<feature type="domain" description="Transcription elongation factor GreA/GreB C-terminal" evidence="1">
    <location>
        <begin position="48"/>
        <end position="123"/>
    </location>
</feature>
<dbReference type="NCBIfam" id="NF004396">
    <property type="entry name" value="PRK05753.1"/>
    <property type="match status" value="1"/>
</dbReference>